<proteinExistence type="inferred from homology"/>
<dbReference type="InterPro" id="IPR036787">
    <property type="entry name" value="T_IF-3_N_sf"/>
</dbReference>
<dbReference type="InterPro" id="IPR036788">
    <property type="entry name" value="T_IF-3_C_sf"/>
</dbReference>
<dbReference type="EMBL" id="JAYGJQ010000001">
    <property type="protein sequence ID" value="MEA9356425.1"/>
    <property type="molecule type" value="Genomic_DNA"/>
</dbReference>
<comment type="subunit">
    <text evidence="4 6">Monomer.</text>
</comment>
<feature type="compositionally biased region" description="Polar residues" evidence="7">
    <location>
        <begin position="15"/>
        <end position="26"/>
    </location>
</feature>
<dbReference type="PROSITE" id="PS00938">
    <property type="entry name" value="IF3"/>
    <property type="match status" value="1"/>
</dbReference>
<dbReference type="Proteomes" id="UP001302274">
    <property type="component" value="Unassembled WGS sequence"/>
</dbReference>
<dbReference type="InterPro" id="IPR019814">
    <property type="entry name" value="Translation_initiation_fac_3_N"/>
</dbReference>
<dbReference type="PANTHER" id="PTHR10938:SF0">
    <property type="entry name" value="TRANSLATION INITIATION FACTOR IF-3, MITOCHONDRIAL"/>
    <property type="match status" value="1"/>
</dbReference>
<feature type="domain" description="Translation initiation factor 3 C-terminal" evidence="8">
    <location>
        <begin position="104"/>
        <end position="188"/>
    </location>
</feature>
<evidence type="ECO:0000313" key="10">
    <source>
        <dbReference type="EMBL" id="MEA9356425.1"/>
    </source>
</evidence>
<evidence type="ECO:0000256" key="3">
    <source>
        <dbReference type="ARBA" id="ARBA00022917"/>
    </source>
</evidence>
<feature type="region of interest" description="Disordered" evidence="7">
    <location>
        <begin position="1"/>
        <end position="28"/>
    </location>
</feature>
<dbReference type="SUPFAM" id="SSF55200">
    <property type="entry name" value="Translation initiation factor IF3, C-terminal domain"/>
    <property type="match status" value="1"/>
</dbReference>
<feature type="domain" description="Translation initiation factor 3 N-terminal" evidence="9">
    <location>
        <begin position="28"/>
        <end position="97"/>
    </location>
</feature>
<evidence type="ECO:0000256" key="5">
    <source>
        <dbReference type="NCBIfam" id="TIGR00168"/>
    </source>
</evidence>
<reference evidence="10 11" key="1">
    <citation type="submission" date="2023-11" db="EMBL/GenBank/DDBJ databases">
        <title>A Novel Polar Bacteriovorax (B. antarcticus) Isolated from the Biocrust in Antarctica.</title>
        <authorList>
            <person name="Mun W."/>
            <person name="Choi S.Y."/>
            <person name="Mitchell R.J."/>
        </authorList>
    </citation>
    <scope>NUCLEOTIDE SEQUENCE [LARGE SCALE GENOMIC DNA]</scope>
    <source>
        <strain evidence="10 11">PP10</strain>
    </source>
</reference>
<dbReference type="GO" id="GO:0003743">
    <property type="term" value="F:translation initiation factor activity"/>
    <property type="evidence" value="ECO:0007669"/>
    <property type="project" value="UniProtKB-KW"/>
</dbReference>
<comment type="subcellular location">
    <subcellularLocation>
        <location evidence="4 6">Cytoplasm</location>
    </subcellularLocation>
</comment>
<evidence type="ECO:0000256" key="6">
    <source>
        <dbReference type="RuleBase" id="RU000646"/>
    </source>
</evidence>
<feature type="compositionally biased region" description="Basic and acidic residues" evidence="7">
    <location>
        <begin position="197"/>
        <end position="215"/>
    </location>
</feature>
<evidence type="ECO:0000256" key="2">
    <source>
        <dbReference type="ARBA" id="ARBA00022540"/>
    </source>
</evidence>
<evidence type="ECO:0000256" key="7">
    <source>
        <dbReference type="SAM" id="MobiDB-lite"/>
    </source>
</evidence>
<dbReference type="PANTHER" id="PTHR10938">
    <property type="entry name" value="TRANSLATION INITIATION FACTOR IF-3"/>
    <property type="match status" value="1"/>
</dbReference>
<dbReference type="InterPro" id="IPR001288">
    <property type="entry name" value="Translation_initiation_fac_3"/>
</dbReference>
<dbReference type="RefSeq" id="WP_323576268.1">
    <property type="nucleotide sequence ID" value="NZ_JAYGJQ010000001.1"/>
</dbReference>
<keyword evidence="3 4" id="KW-0648">Protein biosynthesis</keyword>
<evidence type="ECO:0000313" key="11">
    <source>
        <dbReference type="Proteomes" id="UP001302274"/>
    </source>
</evidence>
<dbReference type="Pfam" id="PF00707">
    <property type="entry name" value="IF3_C"/>
    <property type="match status" value="1"/>
</dbReference>
<sequence>MKDNQNPSPGAFQRPSFNNSNKNQGPRVNEQIRIPECRLLGDDGHAYGVVSMAEARRISDEAGLDLVEVSPTAQPPVVKLIDFGKYKYELQKKAQEAKKKQIVIQLKEIQLRPNIEQGDLDTKLNHCKKFLDQGDKIKISMQFRGREMSYRDAGMAKFKVILAQITEFGATVESEPKMMGNRIIAILASTRKPPVKKAGESDAEHAPTEQKAKKD</sequence>
<dbReference type="HAMAP" id="MF_00080">
    <property type="entry name" value="IF_3"/>
    <property type="match status" value="1"/>
</dbReference>
<organism evidence="10 11">
    <name type="scientific">Bacteriovorax antarcticus</name>
    <dbReference type="NCBI Taxonomy" id="3088717"/>
    <lineage>
        <taxon>Bacteria</taxon>
        <taxon>Pseudomonadati</taxon>
        <taxon>Bdellovibrionota</taxon>
        <taxon>Bacteriovoracia</taxon>
        <taxon>Bacteriovoracales</taxon>
        <taxon>Bacteriovoracaceae</taxon>
        <taxon>Bacteriovorax</taxon>
    </lineage>
</organism>
<dbReference type="Pfam" id="PF05198">
    <property type="entry name" value="IF3_N"/>
    <property type="match status" value="1"/>
</dbReference>
<evidence type="ECO:0000256" key="1">
    <source>
        <dbReference type="ARBA" id="ARBA00005439"/>
    </source>
</evidence>
<evidence type="ECO:0000259" key="8">
    <source>
        <dbReference type="Pfam" id="PF00707"/>
    </source>
</evidence>
<keyword evidence="4" id="KW-0963">Cytoplasm</keyword>
<protein>
    <recommendedName>
        <fullName evidence="4 5">Translation initiation factor IF-3</fullName>
    </recommendedName>
</protein>
<gene>
    <name evidence="4 10" type="primary">infC</name>
    <name evidence="10" type="ORF">SHI21_09435</name>
</gene>
<evidence type="ECO:0000259" key="9">
    <source>
        <dbReference type="Pfam" id="PF05198"/>
    </source>
</evidence>
<dbReference type="Gene3D" id="3.30.110.10">
    <property type="entry name" value="Translation initiation factor 3 (IF-3), C-terminal domain"/>
    <property type="match status" value="1"/>
</dbReference>
<comment type="function">
    <text evidence="4 6">IF-3 binds to the 30S ribosomal subunit and shifts the equilibrium between 70S ribosomes and their 50S and 30S subunits in favor of the free subunits, thus enhancing the availability of 30S subunits on which protein synthesis initiation begins.</text>
</comment>
<dbReference type="InterPro" id="IPR019813">
    <property type="entry name" value="Translation_initiation_fac3_CS"/>
</dbReference>
<dbReference type="InterPro" id="IPR019815">
    <property type="entry name" value="Translation_initiation_fac_3_C"/>
</dbReference>
<evidence type="ECO:0000256" key="4">
    <source>
        <dbReference type="HAMAP-Rule" id="MF_00080"/>
    </source>
</evidence>
<comment type="similarity">
    <text evidence="1 4 6">Belongs to the IF-3 family.</text>
</comment>
<keyword evidence="11" id="KW-1185">Reference proteome</keyword>
<dbReference type="NCBIfam" id="TIGR00168">
    <property type="entry name" value="infC"/>
    <property type="match status" value="1"/>
</dbReference>
<accession>A0ABU5VTP3</accession>
<feature type="region of interest" description="Disordered" evidence="7">
    <location>
        <begin position="190"/>
        <end position="215"/>
    </location>
</feature>
<comment type="caution">
    <text evidence="10">The sequence shown here is derived from an EMBL/GenBank/DDBJ whole genome shotgun (WGS) entry which is preliminary data.</text>
</comment>
<dbReference type="Gene3D" id="3.10.20.80">
    <property type="entry name" value="Translation initiation factor 3 (IF-3), N-terminal domain"/>
    <property type="match status" value="1"/>
</dbReference>
<name>A0ABU5VTP3_9BACT</name>
<keyword evidence="2 4" id="KW-0396">Initiation factor</keyword>
<dbReference type="SUPFAM" id="SSF54364">
    <property type="entry name" value="Translation initiation factor IF3, N-terminal domain"/>
    <property type="match status" value="1"/>
</dbReference>